<dbReference type="PANTHER" id="PTHR12558:SF13">
    <property type="entry name" value="CELL DIVISION CYCLE PROTEIN 27 HOMOLOG"/>
    <property type="match status" value="1"/>
</dbReference>
<comment type="caution">
    <text evidence="2">The sequence shown here is derived from an EMBL/GenBank/DDBJ whole genome shotgun (WGS) entry which is preliminary data.</text>
</comment>
<dbReference type="KEGG" id="fnf:BSQ88_03185"/>
<dbReference type="AlphaFoldDB" id="A0A162IX71"/>
<organism evidence="2 3">
    <name type="scientific">Fusobacterium necrophorum subsp. funduliforme</name>
    <dbReference type="NCBI Taxonomy" id="143387"/>
    <lineage>
        <taxon>Bacteria</taxon>
        <taxon>Fusobacteriati</taxon>
        <taxon>Fusobacteriota</taxon>
        <taxon>Fusobacteriia</taxon>
        <taxon>Fusobacteriales</taxon>
        <taxon>Fusobacteriaceae</taxon>
        <taxon>Fusobacterium</taxon>
    </lineage>
</organism>
<evidence type="ECO:0000313" key="2">
    <source>
        <dbReference type="EMBL" id="KYL04629.1"/>
    </source>
</evidence>
<feature type="repeat" description="TPR" evidence="1">
    <location>
        <begin position="59"/>
        <end position="92"/>
    </location>
</feature>
<dbReference type="eggNOG" id="COG0457">
    <property type="taxonomic scope" value="Bacteria"/>
</dbReference>
<proteinExistence type="predicted"/>
<dbReference type="InterPro" id="IPR011990">
    <property type="entry name" value="TPR-like_helical_dom_sf"/>
</dbReference>
<dbReference type="Proteomes" id="UP000075816">
    <property type="component" value="Unassembled WGS sequence"/>
</dbReference>
<dbReference type="SUPFAM" id="SSF48452">
    <property type="entry name" value="TPR-like"/>
    <property type="match status" value="3"/>
</dbReference>
<sequence length="919" mass="107800">MKKKVSTLGIYFLLTTLSFSGEREDFQRIDRLYKERNFDAALQQSVQYIKNYPSSSRILEMRNQVGKLYFIQKDYGKAREQFRAILSMEPSGSTRNETYYYLARIYAALGEQDQNRFALTQIKPSSSFYAKAHYESAIQYMEKMKYQEAIQLLAVPIHKKGDFYAESLLNTALAYFNQENFVSSKKYLLEYTSIEQRKNRSLVEYLYGTMLYKENKLSDSIQRLEALVQQDSTSLYAKKAILTLIEIYSNQGDAAKVEEKLLKLQGTPEYNRAMTMIGDLYVSRQQYQKALEMYAKSNQQKDPRLLYGKAYSLYKLDRLQEALQAFEQLRSTDYYNQAIYHIFAIEYRLKNYQRILDNRDIMKRVVVTQTDNDNINTIIANAAYELGEYSLSKDYYGRLYAITPKKENLFRIILMDSKTMDLDDMARRFADYRKYYPTDTEFRKEITQAVGEAYYKAGKTEEAIAVYRNYLQEHYDLEITQALTVALLKEKRYGEMEEYLSKVPEGKENQYLRGIAAMGSGDHAQAEVYFYQILSKLEEGNSEIPKIQLNRVRNFFLMEKYSEVTKVGESYLSKFASGKERQEVLDKVALSYFRLGNYEKAREYNRQISDIAGFEEYGKFQIADTYYNEKKYQEAANRFQDLFTAYPNGSYAEQARYWYANCLAMLGNQAAFVEEKQNFMRDYPNSSFVETLSSLDKNLKSDLAKKKLEESIQNKKVKNAQAYVSQVQSPEDKAYYQAKVYDSQKKSDLARKEYEKLLQSAKYKDYANLQLGNYWYAKKDWKKAKQYYTTANSLGGAGNKDFVLYQLANLNSMEGRDQEALKLYRAVYKSYPGKYGVQAKTKAAEIFEKLGDEKSYLFLYQELSKVKEKQIKVYALEKLLYFALEKENMKEAKKHYESLKQQDAAKAKKYQDFLDNKLR</sequence>
<dbReference type="PROSITE" id="PS50005">
    <property type="entry name" value="TPR"/>
    <property type="match status" value="1"/>
</dbReference>
<dbReference type="EMBL" id="LVEA01000031">
    <property type="protein sequence ID" value="KYL04629.1"/>
    <property type="molecule type" value="Genomic_DNA"/>
</dbReference>
<evidence type="ECO:0008006" key="4">
    <source>
        <dbReference type="Google" id="ProtNLM"/>
    </source>
</evidence>
<dbReference type="Pfam" id="PF12895">
    <property type="entry name" value="ANAPC3"/>
    <property type="match status" value="1"/>
</dbReference>
<dbReference type="InterPro" id="IPR019734">
    <property type="entry name" value="TPR_rpt"/>
</dbReference>
<gene>
    <name evidence="2" type="ORF">A2J07_04820</name>
</gene>
<dbReference type="Pfam" id="PF13174">
    <property type="entry name" value="TPR_6"/>
    <property type="match status" value="2"/>
</dbReference>
<dbReference type="Pfam" id="PF13432">
    <property type="entry name" value="TPR_16"/>
    <property type="match status" value="1"/>
</dbReference>
<name>A0A162IX71_9FUSO</name>
<dbReference type="SMART" id="SM00028">
    <property type="entry name" value="TPR"/>
    <property type="match status" value="8"/>
</dbReference>
<dbReference type="Gene3D" id="1.25.40.10">
    <property type="entry name" value="Tetratricopeptide repeat domain"/>
    <property type="match status" value="6"/>
</dbReference>
<dbReference type="PANTHER" id="PTHR12558">
    <property type="entry name" value="CELL DIVISION CYCLE 16,23,27"/>
    <property type="match status" value="1"/>
</dbReference>
<keyword evidence="1" id="KW-0802">TPR repeat</keyword>
<accession>A0A162IX71</accession>
<reference evidence="2 3" key="1">
    <citation type="submission" date="2016-03" db="EMBL/GenBank/DDBJ databases">
        <title>Comparative genomics of human isolates of Fusobacterium necrophorum.</title>
        <authorList>
            <person name="Jensen A."/>
            <person name="Bank S."/>
            <person name="Andersen P.S."/>
            <person name="Kristensen L.H."/>
            <person name="Prag J."/>
        </authorList>
    </citation>
    <scope>NUCLEOTIDE SEQUENCE [LARGE SCALE GENOMIC DNA]</scope>
    <source>
        <strain evidence="2 3">LS_1264</strain>
    </source>
</reference>
<dbReference type="eggNOG" id="COG3063">
    <property type="taxonomic scope" value="Bacteria"/>
</dbReference>
<evidence type="ECO:0000256" key="1">
    <source>
        <dbReference type="PROSITE-ProRule" id="PRU00339"/>
    </source>
</evidence>
<protein>
    <recommendedName>
        <fullName evidence="4">Tetratricopeptide repeat protein</fullName>
    </recommendedName>
</protein>
<evidence type="ECO:0000313" key="3">
    <source>
        <dbReference type="Proteomes" id="UP000075816"/>
    </source>
</evidence>
<dbReference type="RefSeq" id="WP_005959550.1">
    <property type="nucleotide sequence ID" value="NZ_CAXOUJ010000028.1"/>
</dbReference>